<dbReference type="InterPro" id="IPR050428">
    <property type="entry name" value="TCS_sensor_his_kinase"/>
</dbReference>
<evidence type="ECO:0000256" key="10">
    <source>
        <dbReference type="ARBA" id="ARBA00023136"/>
    </source>
</evidence>
<feature type="transmembrane region" description="Helical" evidence="12">
    <location>
        <begin position="101"/>
        <end position="124"/>
    </location>
</feature>
<keyword evidence="5" id="KW-0808">Transferase</keyword>
<dbReference type="Gene3D" id="6.10.340.10">
    <property type="match status" value="1"/>
</dbReference>
<dbReference type="InterPro" id="IPR036890">
    <property type="entry name" value="HATPase_C_sf"/>
</dbReference>
<dbReference type="InterPro" id="IPR004358">
    <property type="entry name" value="Sig_transdc_His_kin-like_C"/>
</dbReference>
<dbReference type="PROSITE" id="PS50885">
    <property type="entry name" value="HAMP"/>
    <property type="match status" value="1"/>
</dbReference>
<feature type="domain" description="HAMP" evidence="14">
    <location>
        <begin position="288"/>
        <end position="346"/>
    </location>
</feature>
<dbReference type="eggNOG" id="COG2770">
    <property type="taxonomic scope" value="Bacteria"/>
</dbReference>
<feature type="domain" description="Histidine kinase" evidence="13">
    <location>
        <begin position="354"/>
        <end position="565"/>
    </location>
</feature>
<dbReference type="CDD" id="cd06225">
    <property type="entry name" value="HAMP"/>
    <property type="match status" value="1"/>
</dbReference>
<dbReference type="SMART" id="SM00387">
    <property type="entry name" value="HATPase_c"/>
    <property type="match status" value="1"/>
</dbReference>
<dbReference type="KEGG" id="cai:Caci_0207"/>
<dbReference type="PROSITE" id="PS50109">
    <property type="entry name" value="HIS_KIN"/>
    <property type="match status" value="1"/>
</dbReference>
<dbReference type="PRINTS" id="PR00344">
    <property type="entry name" value="BCTRLSENSOR"/>
</dbReference>
<dbReference type="SMART" id="SM00304">
    <property type="entry name" value="HAMP"/>
    <property type="match status" value="1"/>
</dbReference>
<feature type="compositionally biased region" description="Polar residues" evidence="11">
    <location>
        <begin position="71"/>
        <end position="80"/>
    </location>
</feature>
<dbReference type="eggNOG" id="COG5002">
    <property type="taxonomic scope" value="Bacteria"/>
</dbReference>
<dbReference type="EC" id="2.7.13.3" evidence="3"/>
<evidence type="ECO:0000256" key="7">
    <source>
        <dbReference type="ARBA" id="ARBA00022777"/>
    </source>
</evidence>
<evidence type="ECO:0000256" key="6">
    <source>
        <dbReference type="ARBA" id="ARBA00022692"/>
    </source>
</evidence>
<dbReference type="InterPro" id="IPR003660">
    <property type="entry name" value="HAMP_dom"/>
</dbReference>
<name>C7QJ20_CATAD</name>
<dbReference type="InterPro" id="IPR005467">
    <property type="entry name" value="His_kinase_dom"/>
</dbReference>
<keyword evidence="9" id="KW-0902">Two-component regulatory system</keyword>
<dbReference type="EMBL" id="CP001700">
    <property type="protein sequence ID" value="ACU69162.1"/>
    <property type="molecule type" value="Genomic_DNA"/>
</dbReference>
<feature type="region of interest" description="Disordered" evidence="11">
    <location>
        <begin position="48"/>
        <end position="81"/>
    </location>
</feature>
<evidence type="ECO:0000313" key="15">
    <source>
        <dbReference type="EMBL" id="ACU69162.1"/>
    </source>
</evidence>
<keyword evidence="6 12" id="KW-0812">Transmembrane</keyword>
<dbReference type="SUPFAM" id="SSF47384">
    <property type="entry name" value="Homodimeric domain of signal transducing histidine kinase"/>
    <property type="match status" value="1"/>
</dbReference>
<comment type="catalytic activity">
    <reaction evidence="1">
        <text>ATP + protein L-histidine = ADP + protein N-phospho-L-histidine.</text>
        <dbReference type="EC" id="2.7.13.3"/>
    </reaction>
</comment>
<dbReference type="Gene3D" id="3.30.565.10">
    <property type="entry name" value="Histidine kinase-like ATPase, C-terminal domain"/>
    <property type="match status" value="1"/>
</dbReference>
<dbReference type="CDD" id="cd00075">
    <property type="entry name" value="HATPase"/>
    <property type="match status" value="1"/>
</dbReference>
<dbReference type="Pfam" id="PF00672">
    <property type="entry name" value="HAMP"/>
    <property type="match status" value="1"/>
</dbReference>
<keyword evidence="16" id="KW-1185">Reference proteome</keyword>
<evidence type="ECO:0000256" key="3">
    <source>
        <dbReference type="ARBA" id="ARBA00012438"/>
    </source>
</evidence>
<keyword evidence="10 12" id="KW-0472">Membrane</keyword>
<evidence type="ECO:0000256" key="11">
    <source>
        <dbReference type="SAM" id="MobiDB-lite"/>
    </source>
</evidence>
<accession>C7QJ20</accession>
<evidence type="ECO:0000256" key="4">
    <source>
        <dbReference type="ARBA" id="ARBA00022553"/>
    </source>
</evidence>
<dbReference type="CDD" id="cd00082">
    <property type="entry name" value="HisKA"/>
    <property type="match status" value="1"/>
</dbReference>
<evidence type="ECO:0000256" key="12">
    <source>
        <dbReference type="SAM" id="Phobius"/>
    </source>
</evidence>
<dbReference type="GO" id="GO:0005886">
    <property type="term" value="C:plasma membrane"/>
    <property type="evidence" value="ECO:0007669"/>
    <property type="project" value="UniProtKB-SubCell"/>
</dbReference>
<dbReference type="Pfam" id="PF00512">
    <property type="entry name" value="HisKA"/>
    <property type="match status" value="1"/>
</dbReference>
<dbReference type="InterPro" id="IPR003661">
    <property type="entry name" value="HisK_dim/P_dom"/>
</dbReference>
<dbReference type="GO" id="GO:0000155">
    <property type="term" value="F:phosphorelay sensor kinase activity"/>
    <property type="evidence" value="ECO:0007669"/>
    <property type="project" value="InterPro"/>
</dbReference>
<gene>
    <name evidence="15" type="ordered locus">Caci_0207</name>
</gene>
<evidence type="ECO:0000256" key="5">
    <source>
        <dbReference type="ARBA" id="ARBA00022679"/>
    </source>
</evidence>
<evidence type="ECO:0000256" key="2">
    <source>
        <dbReference type="ARBA" id="ARBA00004236"/>
    </source>
</evidence>
<dbReference type="Gene3D" id="1.10.287.130">
    <property type="match status" value="1"/>
</dbReference>
<feature type="compositionally biased region" description="Low complexity" evidence="11">
    <location>
        <begin position="48"/>
        <end position="60"/>
    </location>
</feature>
<dbReference type="PANTHER" id="PTHR45436">
    <property type="entry name" value="SENSOR HISTIDINE KINASE YKOH"/>
    <property type="match status" value="1"/>
</dbReference>
<dbReference type="SUPFAM" id="SSF158472">
    <property type="entry name" value="HAMP domain-like"/>
    <property type="match status" value="1"/>
</dbReference>
<dbReference type="SUPFAM" id="SSF55874">
    <property type="entry name" value="ATPase domain of HSP90 chaperone/DNA topoisomerase II/histidine kinase"/>
    <property type="match status" value="1"/>
</dbReference>
<evidence type="ECO:0000256" key="1">
    <source>
        <dbReference type="ARBA" id="ARBA00000085"/>
    </source>
</evidence>
<dbReference type="Proteomes" id="UP000000851">
    <property type="component" value="Chromosome"/>
</dbReference>
<sequence>MIRGRFGRRTRLVAADQGFSAGAGTDAGAGASAGVAADASAGPNAPFSTAPAFSAAPPTTQGSETYPARPNGQTAQSAPSALSRLGSPLSFWRRTPLRARLALAATVAVAAGIGGGVGFAYVAVRHSLTQQVDSGLQRQGAKVQDLLLTHHLPRYDETRSQQFGDTLTNSQFIDSTGTPLQPKLLPATLRTPYSVVVLAPASTRVIPISSADAQVAAGSMNSYMHSGEMNGQHVRILTLSIGQKDRALQIDAPLTAMDQQLSTLGWELFGAGAAGIVLAAGLGWLVTRTALRPVAELTSTAERIAATHDLAHRIPIDGAPGEPRDELGRLAATFNTMLDAVQEATDRQRQLVADASHELRTPLTSLRTNVEVLAHAQRLEPEDRQALVSGIMSGLDDMTMLVSDTVELARGEEQAALFEELRFDLLVRRCVDRAAMHWPKAVFKEDLEDCLVVGVTDRLAKAVRNLLDNAAKFSPDGGLVEVRTAPGADGTVTLTVRDHGPGIPEADLPHVFDRFYRAASARDLPGSGLGLAIVAQVAVGHGGGVTVAGAQGGGAEFRLTLPVSRG</sequence>
<comment type="subcellular location">
    <subcellularLocation>
        <location evidence="2">Cell membrane</location>
    </subcellularLocation>
</comment>
<evidence type="ECO:0000256" key="8">
    <source>
        <dbReference type="ARBA" id="ARBA00022989"/>
    </source>
</evidence>
<dbReference type="InParanoid" id="C7QJ20"/>
<keyword evidence="4" id="KW-0597">Phosphoprotein</keyword>
<dbReference type="PANTHER" id="PTHR45436:SF5">
    <property type="entry name" value="SENSOR HISTIDINE KINASE TRCS"/>
    <property type="match status" value="1"/>
</dbReference>
<dbReference type="SMART" id="SM00388">
    <property type="entry name" value="HisKA"/>
    <property type="match status" value="1"/>
</dbReference>
<evidence type="ECO:0000259" key="13">
    <source>
        <dbReference type="PROSITE" id="PS50109"/>
    </source>
</evidence>
<dbReference type="InterPro" id="IPR003594">
    <property type="entry name" value="HATPase_dom"/>
</dbReference>
<organism evidence="15 16">
    <name type="scientific">Catenulispora acidiphila (strain DSM 44928 / JCM 14897 / NBRC 102108 / NRRL B-24433 / ID139908)</name>
    <dbReference type="NCBI Taxonomy" id="479433"/>
    <lineage>
        <taxon>Bacteria</taxon>
        <taxon>Bacillati</taxon>
        <taxon>Actinomycetota</taxon>
        <taxon>Actinomycetes</taxon>
        <taxon>Catenulisporales</taxon>
        <taxon>Catenulisporaceae</taxon>
        <taxon>Catenulispora</taxon>
    </lineage>
</organism>
<protein>
    <recommendedName>
        <fullName evidence="3">histidine kinase</fullName>
        <ecNumber evidence="3">2.7.13.3</ecNumber>
    </recommendedName>
</protein>
<evidence type="ECO:0000256" key="9">
    <source>
        <dbReference type="ARBA" id="ARBA00023012"/>
    </source>
</evidence>
<dbReference type="STRING" id="479433.Caci_0207"/>
<proteinExistence type="predicted"/>
<dbReference type="HOGENOM" id="CLU_000445_89_6_11"/>
<keyword evidence="8 12" id="KW-1133">Transmembrane helix</keyword>
<keyword evidence="7 15" id="KW-0418">Kinase</keyword>
<evidence type="ECO:0000259" key="14">
    <source>
        <dbReference type="PROSITE" id="PS50885"/>
    </source>
</evidence>
<dbReference type="InterPro" id="IPR036097">
    <property type="entry name" value="HisK_dim/P_sf"/>
</dbReference>
<evidence type="ECO:0000313" key="16">
    <source>
        <dbReference type="Proteomes" id="UP000000851"/>
    </source>
</evidence>
<dbReference type="Pfam" id="PF02518">
    <property type="entry name" value="HATPase_c"/>
    <property type="match status" value="1"/>
</dbReference>
<dbReference type="AlphaFoldDB" id="C7QJ20"/>
<reference evidence="15 16" key="1">
    <citation type="journal article" date="2009" name="Stand. Genomic Sci.">
        <title>Complete genome sequence of Catenulispora acidiphila type strain (ID 139908).</title>
        <authorList>
            <person name="Copeland A."/>
            <person name="Lapidus A."/>
            <person name="Glavina Del Rio T."/>
            <person name="Nolan M."/>
            <person name="Lucas S."/>
            <person name="Chen F."/>
            <person name="Tice H."/>
            <person name="Cheng J.F."/>
            <person name="Bruce D."/>
            <person name="Goodwin L."/>
            <person name="Pitluck S."/>
            <person name="Mikhailova N."/>
            <person name="Pati A."/>
            <person name="Ivanova N."/>
            <person name="Mavromatis K."/>
            <person name="Chen A."/>
            <person name="Palaniappan K."/>
            <person name="Chain P."/>
            <person name="Land M."/>
            <person name="Hauser L."/>
            <person name="Chang Y.J."/>
            <person name="Jeffries C.D."/>
            <person name="Chertkov O."/>
            <person name="Brettin T."/>
            <person name="Detter J.C."/>
            <person name="Han C."/>
            <person name="Ali Z."/>
            <person name="Tindall B.J."/>
            <person name="Goker M."/>
            <person name="Bristow J."/>
            <person name="Eisen J.A."/>
            <person name="Markowitz V."/>
            <person name="Hugenholtz P."/>
            <person name="Kyrpides N.C."/>
            <person name="Klenk H.P."/>
        </authorList>
    </citation>
    <scope>NUCLEOTIDE SEQUENCE [LARGE SCALE GENOMIC DNA]</scope>
    <source>
        <strain evidence="16">DSM 44928 / JCM 14897 / NBRC 102108 / NRRL B-24433 / ID139908</strain>
    </source>
</reference>